<organism evidence="9 10">
    <name type="scientific">Massilia rubra</name>
    <dbReference type="NCBI Taxonomy" id="2607910"/>
    <lineage>
        <taxon>Bacteria</taxon>
        <taxon>Pseudomonadati</taxon>
        <taxon>Pseudomonadota</taxon>
        <taxon>Betaproteobacteria</taxon>
        <taxon>Burkholderiales</taxon>
        <taxon>Oxalobacteraceae</taxon>
        <taxon>Telluria group</taxon>
        <taxon>Massilia</taxon>
    </lineage>
</organism>
<feature type="transmembrane region" description="Helical" evidence="7">
    <location>
        <begin position="263"/>
        <end position="284"/>
    </location>
</feature>
<name>A0ABX0LT62_9BURK</name>
<dbReference type="Gene3D" id="1.20.1720.10">
    <property type="entry name" value="Multidrug resistance protein D"/>
    <property type="match status" value="1"/>
</dbReference>
<feature type="transmembrane region" description="Helical" evidence="7">
    <location>
        <begin position="329"/>
        <end position="346"/>
    </location>
</feature>
<evidence type="ECO:0000256" key="3">
    <source>
        <dbReference type="ARBA" id="ARBA00022475"/>
    </source>
</evidence>
<evidence type="ECO:0000256" key="2">
    <source>
        <dbReference type="ARBA" id="ARBA00022448"/>
    </source>
</evidence>
<reference evidence="9 10" key="1">
    <citation type="submission" date="2019-09" db="EMBL/GenBank/DDBJ databases">
        <title>Taxonomy of Antarctic Massilia spp.: description of Massilia rubra sp. nov., Massilia aquatica sp. nov., Massilia mucilaginosa sp. nov., Massilia frigida sp. nov. isolated from streams, lakes and regoliths.</title>
        <authorList>
            <person name="Holochova P."/>
            <person name="Sedlacek I."/>
            <person name="Kralova S."/>
            <person name="Maslanova I."/>
            <person name="Busse H.-J."/>
            <person name="Stankova E."/>
            <person name="Vrbovska V."/>
            <person name="Kovarovic V."/>
            <person name="Bartak M."/>
            <person name="Svec P."/>
            <person name="Pantucek R."/>
        </authorList>
    </citation>
    <scope>NUCLEOTIDE SEQUENCE [LARGE SCALE GENOMIC DNA]</scope>
    <source>
        <strain evidence="9 10">CCM 8692</strain>
    </source>
</reference>
<keyword evidence="10" id="KW-1185">Reference proteome</keyword>
<sequence length="508" mass="52823">MMLKNKWMVLAVISAGIFLVGLDMTVLFTALPTIAHELHASNSEKLWIINTYPLVMAGLLLGLGSMGDRIGHRPIFLMGMALFGAASALSGWAPSVAVLILGRALMATGAAMMMPASLALVRHTFTTDRERGMAIGIWGSLYAGATSVGPLIGGALLGHFRWGAVFLINVPIILLALVLTPIVVSKSAGNPRQPWHAWSSVVVMVGLVGLTYGINEAGKLNAHYVQAGIAATIGVAFLVFFYRQQVCTINPMVDFSLFRNPSFAGGVVTIIVAMVAVIGVQLVMTQQLQLVEGHSPFDAGAYLLPISLASFLAGPLAGAMLDRVGVARMLWMSLLMAAGGLVGMALSSGDAFMLRLFCMVVFGFGAGAGMVSASVAVMFNTPGRQAGMAASMEAVAYEFGGVLGVAVMGSIATLSYSSNVVVPDGVAGLDLARDGLDQALLLADALDSSVARAFIAHTKDAFEHAYITVLLSCAVLLAMVAVGLAMRFRKGNAGHLAAQGAAGSSHDH</sequence>
<dbReference type="EMBL" id="VUYU01000011">
    <property type="protein sequence ID" value="NHZ35372.1"/>
    <property type="molecule type" value="Genomic_DNA"/>
</dbReference>
<feature type="transmembrane region" description="Helical" evidence="7">
    <location>
        <begin position="133"/>
        <end position="156"/>
    </location>
</feature>
<feature type="transmembrane region" description="Helical" evidence="7">
    <location>
        <begin position="46"/>
        <end position="63"/>
    </location>
</feature>
<feature type="domain" description="Major facilitator superfamily (MFS) profile" evidence="8">
    <location>
        <begin position="9"/>
        <end position="490"/>
    </location>
</feature>
<dbReference type="Pfam" id="PF07690">
    <property type="entry name" value="MFS_1"/>
    <property type="match status" value="1"/>
</dbReference>
<evidence type="ECO:0000256" key="1">
    <source>
        <dbReference type="ARBA" id="ARBA00004651"/>
    </source>
</evidence>
<evidence type="ECO:0000313" key="9">
    <source>
        <dbReference type="EMBL" id="NHZ35372.1"/>
    </source>
</evidence>
<dbReference type="RefSeq" id="WP_167226582.1">
    <property type="nucleotide sequence ID" value="NZ_VUYU01000011.1"/>
</dbReference>
<dbReference type="InterPro" id="IPR020846">
    <property type="entry name" value="MFS_dom"/>
</dbReference>
<feature type="transmembrane region" description="Helical" evidence="7">
    <location>
        <begin position="195"/>
        <end position="212"/>
    </location>
</feature>
<evidence type="ECO:0000256" key="5">
    <source>
        <dbReference type="ARBA" id="ARBA00022989"/>
    </source>
</evidence>
<dbReference type="CDD" id="cd17321">
    <property type="entry name" value="MFS_MMR_MDR_like"/>
    <property type="match status" value="1"/>
</dbReference>
<dbReference type="SUPFAM" id="SSF103473">
    <property type="entry name" value="MFS general substrate transporter"/>
    <property type="match status" value="1"/>
</dbReference>
<evidence type="ECO:0000313" key="10">
    <source>
        <dbReference type="Proteomes" id="UP000785613"/>
    </source>
</evidence>
<evidence type="ECO:0000256" key="4">
    <source>
        <dbReference type="ARBA" id="ARBA00022692"/>
    </source>
</evidence>
<feature type="transmembrane region" description="Helical" evidence="7">
    <location>
        <begin position="100"/>
        <end position="121"/>
    </location>
</feature>
<evidence type="ECO:0000259" key="8">
    <source>
        <dbReference type="PROSITE" id="PS50850"/>
    </source>
</evidence>
<dbReference type="PANTHER" id="PTHR42718">
    <property type="entry name" value="MAJOR FACILITATOR SUPERFAMILY MULTIDRUG TRANSPORTER MFSC"/>
    <property type="match status" value="1"/>
</dbReference>
<keyword evidence="4 7" id="KW-0812">Transmembrane</keyword>
<feature type="transmembrane region" description="Helical" evidence="7">
    <location>
        <begin position="352"/>
        <end position="373"/>
    </location>
</feature>
<feature type="transmembrane region" description="Helical" evidence="7">
    <location>
        <begin position="224"/>
        <end position="242"/>
    </location>
</feature>
<feature type="transmembrane region" description="Helical" evidence="7">
    <location>
        <begin position="394"/>
        <end position="416"/>
    </location>
</feature>
<protein>
    <submittedName>
        <fullName evidence="9">MFS transporter</fullName>
    </submittedName>
</protein>
<dbReference type="Proteomes" id="UP000785613">
    <property type="component" value="Unassembled WGS sequence"/>
</dbReference>
<dbReference type="Gene3D" id="1.20.1250.20">
    <property type="entry name" value="MFS general substrate transporter like domains"/>
    <property type="match status" value="1"/>
</dbReference>
<feature type="transmembrane region" description="Helical" evidence="7">
    <location>
        <begin position="299"/>
        <end position="317"/>
    </location>
</feature>
<evidence type="ECO:0000256" key="7">
    <source>
        <dbReference type="SAM" id="Phobius"/>
    </source>
</evidence>
<dbReference type="InterPro" id="IPR036259">
    <property type="entry name" value="MFS_trans_sf"/>
</dbReference>
<feature type="transmembrane region" description="Helical" evidence="7">
    <location>
        <begin position="465"/>
        <end position="486"/>
    </location>
</feature>
<comment type="subcellular location">
    <subcellularLocation>
        <location evidence="1">Cell membrane</location>
        <topology evidence="1">Multi-pass membrane protein</topology>
    </subcellularLocation>
</comment>
<dbReference type="InterPro" id="IPR011701">
    <property type="entry name" value="MFS"/>
</dbReference>
<gene>
    <name evidence="9" type="ORF">F0185_17545</name>
</gene>
<proteinExistence type="predicted"/>
<comment type="caution">
    <text evidence="9">The sequence shown here is derived from an EMBL/GenBank/DDBJ whole genome shotgun (WGS) entry which is preliminary data.</text>
</comment>
<keyword evidence="5 7" id="KW-1133">Transmembrane helix</keyword>
<feature type="transmembrane region" description="Helical" evidence="7">
    <location>
        <begin position="162"/>
        <end position="183"/>
    </location>
</feature>
<feature type="transmembrane region" description="Helical" evidence="7">
    <location>
        <begin position="75"/>
        <end position="94"/>
    </location>
</feature>
<dbReference type="PANTHER" id="PTHR42718:SF47">
    <property type="entry name" value="METHYL VIOLOGEN RESISTANCE PROTEIN SMVA"/>
    <property type="match status" value="1"/>
</dbReference>
<dbReference type="PROSITE" id="PS50850">
    <property type="entry name" value="MFS"/>
    <property type="match status" value="1"/>
</dbReference>
<keyword evidence="3" id="KW-1003">Cell membrane</keyword>
<keyword evidence="6 7" id="KW-0472">Membrane</keyword>
<accession>A0ABX0LT62</accession>
<keyword evidence="2" id="KW-0813">Transport</keyword>
<evidence type="ECO:0000256" key="6">
    <source>
        <dbReference type="ARBA" id="ARBA00023136"/>
    </source>
</evidence>